<gene>
    <name evidence="2" type="ORF">C1SCF055_LOCUS36555</name>
</gene>
<evidence type="ECO:0000313" key="4">
    <source>
        <dbReference type="Proteomes" id="UP001152797"/>
    </source>
</evidence>
<dbReference type="EMBL" id="CAMXCT010005101">
    <property type="protein sequence ID" value="CAI4011384.1"/>
    <property type="molecule type" value="Genomic_DNA"/>
</dbReference>
<sequence length="163" mass="18033">MAIRAQAFWMLLPLVGAVRAAREARADLSQGILEVDSHRKQQMKLDSLQHVVDTAAAGELLVWRRLTGQPAQDLWTTGLEGYDVSRTLDAYQIDSTAKFREAVGAAVDFECFGAVLDPLHRCHKAFPIYDLMLTATMMLLCASGMCACCFCPKRTTASYVLDM</sequence>
<keyword evidence="1" id="KW-0732">Signal</keyword>
<feature type="chain" id="PRO_5043272822" evidence="1">
    <location>
        <begin position="21"/>
        <end position="163"/>
    </location>
</feature>
<reference evidence="3" key="2">
    <citation type="submission" date="2024-04" db="EMBL/GenBank/DDBJ databases">
        <authorList>
            <person name="Chen Y."/>
            <person name="Shah S."/>
            <person name="Dougan E. K."/>
            <person name="Thang M."/>
            <person name="Chan C."/>
        </authorList>
    </citation>
    <scope>NUCLEOTIDE SEQUENCE [LARGE SCALE GENOMIC DNA]</scope>
</reference>
<feature type="signal peptide" evidence="1">
    <location>
        <begin position="1"/>
        <end position="20"/>
    </location>
</feature>
<evidence type="ECO:0000256" key="1">
    <source>
        <dbReference type="SAM" id="SignalP"/>
    </source>
</evidence>
<evidence type="ECO:0000313" key="3">
    <source>
        <dbReference type="EMBL" id="CAL1164759.1"/>
    </source>
</evidence>
<dbReference type="EMBL" id="CAMXCT020005101">
    <property type="protein sequence ID" value="CAL1164759.1"/>
    <property type="molecule type" value="Genomic_DNA"/>
</dbReference>
<evidence type="ECO:0000313" key="2">
    <source>
        <dbReference type="EMBL" id="CAI4011384.1"/>
    </source>
</evidence>
<proteinExistence type="predicted"/>
<accession>A0A9P1GID7</accession>
<keyword evidence="4" id="KW-1185">Reference proteome</keyword>
<organism evidence="2">
    <name type="scientific">Cladocopium goreaui</name>
    <dbReference type="NCBI Taxonomy" id="2562237"/>
    <lineage>
        <taxon>Eukaryota</taxon>
        <taxon>Sar</taxon>
        <taxon>Alveolata</taxon>
        <taxon>Dinophyceae</taxon>
        <taxon>Suessiales</taxon>
        <taxon>Symbiodiniaceae</taxon>
        <taxon>Cladocopium</taxon>
    </lineage>
</organism>
<reference evidence="2" key="1">
    <citation type="submission" date="2022-10" db="EMBL/GenBank/DDBJ databases">
        <authorList>
            <person name="Chen Y."/>
            <person name="Dougan E. K."/>
            <person name="Chan C."/>
            <person name="Rhodes N."/>
            <person name="Thang M."/>
        </authorList>
    </citation>
    <scope>NUCLEOTIDE SEQUENCE</scope>
</reference>
<dbReference type="EMBL" id="CAMXCT030005101">
    <property type="protein sequence ID" value="CAL4798696.1"/>
    <property type="molecule type" value="Genomic_DNA"/>
</dbReference>
<dbReference type="Proteomes" id="UP001152797">
    <property type="component" value="Unassembled WGS sequence"/>
</dbReference>
<dbReference type="OrthoDB" id="430029at2759"/>
<comment type="caution">
    <text evidence="2">The sequence shown here is derived from an EMBL/GenBank/DDBJ whole genome shotgun (WGS) entry which is preliminary data.</text>
</comment>
<name>A0A9P1GID7_9DINO</name>
<dbReference type="AlphaFoldDB" id="A0A9P1GID7"/>
<protein>
    <submittedName>
        <fullName evidence="2">Uncharacterized protein</fullName>
    </submittedName>
</protein>